<evidence type="ECO:0000256" key="17">
    <source>
        <dbReference type="ARBA" id="ARBA00023264"/>
    </source>
</evidence>
<dbReference type="eggNOG" id="COG4589">
    <property type="taxonomic scope" value="Bacteria"/>
</dbReference>
<evidence type="ECO:0000256" key="12">
    <source>
        <dbReference type="ARBA" id="ARBA00022695"/>
    </source>
</evidence>
<dbReference type="RefSeq" id="WP_016310282.1">
    <property type="nucleotide sequence ID" value="NZ_KE159646.1"/>
</dbReference>
<keyword evidence="10" id="KW-0808">Transferase</keyword>
<evidence type="ECO:0000256" key="6">
    <source>
        <dbReference type="ARBA" id="ARBA00012487"/>
    </source>
</evidence>
<keyword evidence="12" id="KW-0548">Nucleotidyltransferase</keyword>
<keyword evidence="15 25" id="KW-0472">Membrane</keyword>
<dbReference type="PANTHER" id="PTHR46382">
    <property type="entry name" value="PHOSPHATIDATE CYTIDYLYLTRANSFERASE"/>
    <property type="match status" value="1"/>
</dbReference>
<evidence type="ECO:0000256" key="13">
    <source>
        <dbReference type="ARBA" id="ARBA00022989"/>
    </source>
</evidence>
<evidence type="ECO:0000256" key="21">
    <source>
        <dbReference type="ARBA" id="ARBA00032396"/>
    </source>
</evidence>
<evidence type="ECO:0000256" key="23">
    <source>
        <dbReference type="ARBA" id="ARBA00033406"/>
    </source>
</evidence>
<proteinExistence type="inferred from homology"/>
<keyword evidence="14" id="KW-0443">Lipid metabolism</keyword>
<feature type="compositionally biased region" description="Basic and acidic residues" evidence="24">
    <location>
        <begin position="1"/>
        <end position="22"/>
    </location>
</feature>
<accession>R9KVR8</accession>
<reference evidence="26 27" key="1">
    <citation type="submission" date="2013-04" db="EMBL/GenBank/DDBJ databases">
        <title>The Genome Sequence of Enterorhabdus caecimuris B7.</title>
        <authorList>
            <consortium name="The Broad Institute Genomics Platform"/>
            <consortium name="The Broad Institute Genome Sequencing Center for Infectious Disease"/>
            <person name="Earl A."/>
            <person name="Xavier R."/>
            <person name="Elson C."/>
            <person name="Duck W."/>
            <person name="Walker B."/>
            <person name="Young S."/>
            <person name="Zeng Q."/>
            <person name="Gargeya S."/>
            <person name="Fitzgerald M."/>
            <person name="Haas B."/>
            <person name="Abouelleil A."/>
            <person name="Allen A.W."/>
            <person name="Alvarado L."/>
            <person name="Arachchi H.M."/>
            <person name="Berlin A.M."/>
            <person name="Chapman S.B."/>
            <person name="Gainer-Dewar J."/>
            <person name="Goldberg J."/>
            <person name="Griggs A."/>
            <person name="Gujja S."/>
            <person name="Hansen M."/>
            <person name="Howarth C."/>
            <person name="Imamovic A."/>
            <person name="Ireland A."/>
            <person name="Larimer J."/>
            <person name="McCowan C."/>
            <person name="Murphy C."/>
            <person name="Pearson M."/>
            <person name="Poon T.W."/>
            <person name="Priest M."/>
            <person name="Roberts A."/>
            <person name="Saif S."/>
            <person name="Shea T."/>
            <person name="Sisk P."/>
            <person name="Sykes S."/>
            <person name="Wortman J."/>
            <person name="Nusbaum C."/>
            <person name="Birren B."/>
        </authorList>
    </citation>
    <scope>NUCLEOTIDE SEQUENCE [LARGE SCALE GENOMIC DNA]</scope>
    <source>
        <strain evidence="26 27">B7</strain>
    </source>
</reference>
<dbReference type="GO" id="GO:0005886">
    <property type="term" value="C:plasma membrane"/>
    <property type="evidence" value="ECO:0007669"/>
    <property type="project" value="UniProtKB-SubCell"/>
</dbReference>
<keyword evidence="17" id="KW-1208">Phospholipid metabolism</keyword>
<dbReference type="AlphaFoldDB" id="R9KVR8"/>
<feature type="transmembrane region" description="Helical" evidence="25">
    <location>
        <begin position="314"/>
        <end position="334"/>
    </location>
</feature>
<evidence type="ECO:0000256" key="18">
    <source>
        <dbReference type="ARBA" id="ARBA00029893"/>
    </source>
</evidence>
<comment type="pathway">
    <text evidence="4">Lipid metabolism.</text>
</comment>
<evidence type="ECO:0000256" key="22">
    <source>
        <dbReference type="ARBA" id="ARBA00032743"/>
    </source>
</evidence>
<feature type="transmembrane region" description="Helical" evidence="25">
    <location>
        <begin position="126"/>
        <end position="159"/>
    </location>
</feature>
<name>R9KVR8_9ACTN</name>
<protein>
    <recommendedName>
        <fullName evidence="7">Phosphatidate cytidylyltransferase</fullName>
        <ecNumber evidence="6">2.7.7.41</ecNumber>
    </recommendedName>
    <alternativeName>
        <fullName evidence="20">CDP-DAG synthase</fullName>
    </alternativeName>
    <alternativeName>
        <fullName evidence="22">CDP-DG synthase</fullName>
    </alternativeName>
    <alternativeName>
        <fullName evidence="18">CDP-diacylglycerol synthase</fullName>
    </alternativeName>
    <alternativeName>
        <fullName evidence="21">CDP-diglyceride pyrophosphorylase</fullName>
    </alternativeName>
    <alternativeName>
        <fullName evidence="23">CDP-diglyceride synthase</fullName>
    </alternativeName>
    <alternativeName>
        <fullName evidence="19">CTP:phosphatidate cytidylyltransferase</fullName>
    </alternativeName>
</protein>
<feature type="compositionally biased region" description="Basic and acidic residues" evidence="24">
    <location>
        <begin position="82"/>
        <end position="108"/>
    </location>
</feature>
<dbReference type="EC" id="2.7.7.41" evidence="6"/>
<dbReference type="HOGENOM" id="CLU_037294_3_2_11"/>
<evidence type="ECO:0000256" key="19">
    <source>
        <dbReference type="ARBA" id="ARBA00031825"/>
    </source>
</evidence>
<dbReference type="GO" id="GO:0004605">
    <property type="term" value="F:phosphatidate cytidylyltransferase activity"/>
    <property type="evidence" value="ECO:0007669"/>
    <property type="project" value="UniProtKB-EC"/>
</dbReference>
<dbReference type="GO" id="GO:0016024">
    <property type="term" value="P:CDP-diacylglycerol biosynthetic process"/>
    <property type="evidence" value="ECO:0007669"/>
    <property type="project" value="TreeGrafter"/>
</dbReference>
<evidence type="ECO:0000256" key="4">
    <source>
        <dbReference type="ARBA" id="ARBA00005189"/>
    </source>
</evidence>
<evidence type="ECO:0000256" key="11">
    <source>
        <dbReference type="ARBA" id="ARBA00022692"/>
    </source>
</evidence>
<gene>
    <name evidence="26" type="ORF">C811_02103</name>
</gene>
<keyword evidence="13 25" id="KW-1133">Transmembrane helix</keyword>
<evidence type="ECO:0000256" key="3">
    <source>
        <dbReference type="ARBA" id="ARBA00005119"/>
    </source>
</evidence>
<comment type="pathway">
    <text evidence="3">Phospholipid metabolism; CDP-diacylglycerol biosynthesis; CDP-diacylglycerol from sn-glycerol 3-phosphate: step 3/3.</text>
</comment>
<evidence type="ECO:0000256" key="16">
    <source>
        <dbReference type="ARBA" id="ARBA00023209"/>
    </source>
</evidence>
<dbReference type="OrthoDB" id="9799199at2"/>
<dbReference type="GeneID" id="82189666"/>
<evidence type="ECO:0000256" key="25">
    <source>
        <dbReference type="SAM" id="Phobius"/>
    </source>
</evidence>
<feature type="transmembrane region" description="Helical" evidence="25">
    <location>
        <begin position="289"/>
        <end position="308"/>
    </location>
</feature>
<keyword evidence="11 25" id="KW-0812">Transmembrane</keyword>
<feature type="transmembrane region" description="Helical" evidence="25">
    <location>
        <begin position="364"/>
        <end position="385"/>
    </location>
</feature>
<evidence type="ECO:0000256" key="8">
    <source>
        <dbReference type="ARBA" id="ARBA00022475"/>
    </source>
</evidence>
<feature type="region of interest" description="Disordered" evidence="24">
    <location>
        <begin position="1"/>
        <end position="108"/>
    </location>
</feature>
<keyword evidence="27" id="KW-1185">Reference proteome</keyword>
<comment type="similarity">
    <text evidence="5">Belongs to the CDS family.</text>
</comment>
<comment type="catalytic activity">
    <reaction evidence="1">
        <text>a 1,2-diacyl-sn-glycero-3-phosphate + CTP + H(+) = a CDP-1,2-diacyl-sn-glycerol + diphosphate</text>
        <dbReference type="Rhea" id="RHEA:16229"/>
        <dbReference type="ChEBI" id="CHEBI:15378"/>
        <dbReference type="ChEBI" id="CHEBI:33019"/>
        <dbReference type="ChEBI" id="CHEBI:37563"/>
        <dbReference type="ChEBI" id="CHEBI:58332"/>
        <dbReference type="ChEBI" id="CHEBI:58608"/>
        <dbReference type="EC" id="2.7.7.41"/>
    </reaction>
</comment>
<feature type="transmembrane region" description="Helical" evidence="25">
    <location>
        <begin position="244"/>
        <end position="268"/>
    </location>
</feature>
<evidence type="ECO:0000256" key="20">
    <source>
        <dbReference type="ARBA" id="ARBA00032253"/>
    </source>
</evidence>
<sequence length="386" mass="42041">MRGGISEDEKKSRARAARERLRQSAPRRKRSEGCESNETGERIGFGLLSEEDEERELPPLVCDPDTAPPGPPWHYDLTDEEAQARQEKREERQEKRDQLKQRALDKTPEKLRNPSDLQVRFRTGAVYTAVTIVCVLAGNVPMLLMIMAVAGICAGEFFYMLRSDAKLPNEMLGIIAAVLYPPSVYLGGLIGAMLVSLALLLALLVWYVFWLKARIPDVGVSFFGAAYTGLLLCGLIVIRASLPAPWGGVVVLLLFLSVWANDAFAYLVGSKIGRHKLAPRTSPKKSWEGFFAGLVGSVLFWCAISFVPGVTMTLVQAIAFGVVAGCMGVLGDLAESRIKRNSGFKDSGTIMPGHGGLLDRSDSLFLTSITAAILMVAGGCIPYTLF</sequence>
<evidence type="ECO:0000256" key="2">
    <source>
        <dbReference type="ARBA" id="ARBA00004651"/>
    </source>
</evidence>
<organism evidence="26 27">
    <name type="scientific">Adlercreutzia caecimuris B7</name>
    <dbReference type="NCBI Taxonomy" id="1235794"/>
    <lineage>
        <taxon>Bacteria</taxon>
        <taxon>Bacillati</taxon>
        <taxon>Actinomycetota</taxon>
        <taxon>Coriobacteriia</taxon>
        <taxon>Eggerthellales</taxon>
        <taxon>Eggerthellaceae</taxon>
        <taxon>Adlercreutzia</taxon>
    </lineage>
</organism>
<evidence type="ECO:0000256" key="9">
    <source>
        <dbReference type="ARBA" id="ARBA00022516"/>
    </source>
</evidence>
<evidence type="ECO:0000256" key="1">
    <source>
        <dbReference type="ARBA" id="ARBA00001698"/>
    </source>
</evidence>
<dbReference type="EMBL" id="ASSY01000009">
    <property type="protein sequence ID" value="EOS50470.1"/>
    <property type="molecule type" value="Genomic_DNA"/>
</dbReference>
<evidence type="ECO:0000256" key="24">
    <source>
        <dbReference type="SAM" id="MobiDB-lite"/>
    </source>
</evidence>
<evidence type="ECO:0000313" key="26">
    <source>
        <dbReference type="EMBL" id="EOS50470.1"/>
    </source>
</evidence>
<feature type="transmembrane region" description="Helical" evidence="25">
    <location>
        <begin position="218"/>
        <end position="238"/>
    </location>
</feature>
<feature type="transmembrane region" description="Helical" evidence="25">
    <location>
        <begin position="189"/>
        <end position="211"/>
    </location>
</feature>
<keyword evidence="9" id="KW-0444">Lipid biosynthesis</keyword>
<dbReference type="Proteomes" id="UP000014204">
    <property type="component" value="Unassembled WGS sequence"/>
</dbReference>
<evidence type="ECO:0000256" key="7">
    <source>
        <dbReference type="ARBA" id="ARBA00019373"/>
    </source>
</evidence>
<dbReference type="STRING" id="1235794.C811_02103"/>
<evidence type="ECO:0000256" key="10">
    <source>
        <dbReference type="ARBA" id="ARBA00022679"/>
    </source>
</evidence>
<evidence type="ECO:0000256" key="5">
    <source>
        <dbReference type="ARBA" id="ARBA00010185"/>
    </source>
</evidence>
<dbReference type="PANTHER" id="PTHR46382:SF1">
    <property type="entry name" value="PHOSPHATIDATE CYTIDYLYLTRANSFERASE"/>
    <property type="match status" value="1"/>
</dbReference>
<keyword evidence="8" id="KW-1003">Cell membrane</keyword>
<dbReference type="Pfam" id="PF01148">
    <property type="entry name" value="CTP_transf_1"/>
    <property type="match status" value="1"/>
</dbReference>
<comment type="caution">
    <text evidence="26">The sequence shown here is derived from an EMBL/GenBank/DDBJ whole genome shotgun (WGS) entry which is preliminary data.</text>
</comment>
<comment type="subcellular location">
    <subcellularLocation>
        <location evidence="2">Cell membrane</location>
        <topology evidence="2">Multi-pass membrane protein</topology>
    </subcellularLocation>
</comment>
<dbReference type="PATRIC" id="fig|1235794.3.peg.2073"/>
<keyword evidence="16" id="KW-0594">Phospholipid biosynthesis</keyword>
<evidence type="ECO:0000256" key="14">
    <source>
        <dbReference type="ARBA" id="ARBA00023098"/>
    </source>
</evidence>
<evidence type="ECO:0000313" key="27">
    <source>
        <dbReference type="Proteomes" id="UP000014204"/>
    </source>
</evidence>
<evidence type="ECO:0000256" key="15">
    <source>
        <dbReference type="ARBA" id="ARBA00023136"/>
    </source>
</evidence>